<dbReference type="AlphaFoldDB" id="A0AAP0ESW8"/>
<proteinExistence type="predicted"/>
<feature type="region of interest" description="Disordered" evidence="1">
    <location>
        <begin position="38"/>
        <end position="65"/>
    </location>
</feature>
<dbReference type="Proteomes" id="UP001420932">
    <property type="component" value="Unassembled WGS sequence"/>
</dbReference>
<reference evidence="2 3" key="1">
    <citation type="submission" date="2024-01" db="EMBL/GenBank/DDBJ databases">
        <title>Genome assemblies of Stephania.</title>
        <authorList>
            <person name="Yang L."/>
        </authorList>
    </citation>
    <scope>NUCLEOTIDE SEQUENCE [LARGE SCALE GENOMIC DNA]</scope>
    <source>
        <strain evidence="2">YNDBR</strain>
        <tissue evidence="2">Leaf</tissue>
    </source>
</reference>
<organism evidence="2 3">
    <name type="scientific">Stephania yunnanensis</name>
    <dbReference type="NCBI Taxonomy" id="152371"/>
    <lineage>
        <taxon>Eukaryota</taxon>
        <taxon>Viridiplantae</taxon>
        <taxon>Streptophyta</taxon>
        <taxon>Embryophyta</taxon>
        <taxon>Tracheophyta</taxon>
        <taxon>Spermatophyta</taxon>
        <taxon>Magnoliopsida</taxon>
        <taxon>Ranunculales</taxon>
        <taxon>Menispermaceae</taxon>
        <taxon>Menispermoideae</taxon>
        <taxon>Cissampelideae</taxon>
        <taxon>Stephania</taxon>
    </lineage>
</organism>
<dbReference type="EMBL" id="JBBNAF010000011">
    <property type="protein sequence ID" value="KAK9098651.1"/>
    <property type="molecule type" value="Genomic_DNA"/>
</dbReference>
<feature type="region of interest" description="Disordered" evidence="1">
    <location>
        <begin position="1"/>
        <end position="22"/>
    </location>
</feature>
<protein>
    <submittedName>
        <fullName evidence="2">Uncharacterized protein</fullName>
    </submittedName>
</protein>
<evidence type="ECO:0000313" key="2">
    <source>
        <dbReference type="EMBL" id="KAK9098651.1"/>
    </source>
</evidence>
<comment type="caution">
    <text evidence="2">The sequence shown here is derived from an EMBL/GenBank/DDBJ whole genome shotgun (WGS) entry which is preliminary data.</text>
</comment>
<evidence type="ECO:0000256" key="1">
    <source>
        <dbReference type="SAM" id="MobiDB-lite"/>
    </source>
</evidence>
<accession>A0AAP0ESW8</accession>
<keyword evidence="3" id="KW-1185">Reference proteome</keyword>
<evidence type="ECO:0000313" key="3">
    <source>
        <dbReference type="Proteomes" id="UP001420932"/>
    </source>
</evidence>
<name>A0AAP0ESW8_9MAGN</name>
<sequence>MAKRKSEVAADDSSSEGAAYDTKDADCADYAKARKVARTVSPASLESGQARGSGEDGRISSMGSSRAFRVENSIKGYG</sequence>
<gene>
    <name evidence="2" type="ORF">Syun_025696</name>
</gene>